<name>A0ABQ0G3J2_9PEZI</name>
<dbReference type="PROSITE" id="PS50089">
    <property type="entry name" value="ZF_RING_2"/>
    <property type="match status" value="1"/>
</dbReference>
<dbReference type="PROSITE" id="PS51873">
    <property type="entry name" value="TRIAD"/>
    <property type="match status" value="1"/>
</dbReference>
<dbReference type="PANTHER" id="PTHR11685">
    <property type="entry name" value="RBR FAMILY RING FINGER AND IBR DOMAIN-CONTAINING"/>
    <property type="match status" value="1"/>
</dbReference>
<dbReference type="Gene3D" id="3.30.40.10">
    <property type="entry name" value="Zinc/RING finger domain, C3HC4 (zinc finger)"/>
    <property type="match status" value="1"/>
</dbReference>
<evidence type="ECO:0000256" key="1">
    <source>
        <dbReference type="ARBA" id="ARBA00001798"/>
    </source>
</evidence>
<dbReference type="InterPro" id="IPR002867">
    <property type="entry name" value="IBR_dom"/>
</dbReference>
<dbReference type="InterPro" id="IPR044066">
    <property type="entry name" value="TRIAD_supradom"/>
</dbReference>
<dbReference type="Proteomes" id="UP001628179">
    <property type="component" value="Unassembled WGS sequence"/>
</dbReference>
<protein>
    <recommendedName>
        <fullName evidence="2">RBR-type E3 ubiquitin transferase</fullName>
        <ecNumber evidence="2">2.3.2.31</ecNumber>
    </recommendedName>
</protein>
<comment type="caution">
    <text evidence="12">The sequence shown here is derived from an EMBL/GenBank/DDBJ whole genome shotgun (WGS) entry which is preliminary data.</text>
</comment>
<dbReference type="SUPFAM" id="SSF57850">
    <property type="entry name" value="RING/U-box"/>
    <property type="match status" value="2"/>
</dbReference>
<accession>A0ABQ0G3J2</accession>
<evidence type="ECO:0000256" key="7">
    <source>
        <dbReference type="ARBA" id="ARBA00022786"/>
    </source>
</evidence>
<dbReference type="CDD" id="cd20335">
    <property type="entry name" value="BRcat_RBR"/>
    <property type="match status" value="1"/>
</dbReference>
<keyword evidence="5" id="KW-0677">Repeat</keyword>
<organism evidence="12 13">
    <name type="scientific">Madurella fahalii</name>
    <dbReference type="NCBI Taxonomy" id="1157608"/>
    <lineage>
        <taxon>Eukaryota</taxon>
        <taxon>Fungi</taxon>
        <taxon>Dikarya</taxon>
        <taxon>Ascomycota</taxon>
        <taxon>Pezizomycotina</taxon>
        <taxon>Sordariomycetes</taxon>
        <taxon>Sordariomycetidae</taxon>
        <taxon>Sordariales</taxon>
        <taxon>Sordariales incertae sedis</taxon>
        <taxon>Madurella</taxon>
    </lineage>
</organism>
<dbReference type="RefSeq" id="XP_070914052.1">
    <property type="nucleotide sequence ID" value="XM_071057951.1"/>
</dbReference>
<dbReference type="EC" id="2.3.2.31" evidence="2"/>
<gene>
    <name evidence="12" type="ORF">MFIFM68171_02529</name>
</gene>
<proteinExistence type="predicted"/>
<evidence type="ECO:0000313" key="13">
    <source>
        <dbReference type="Proteomes" id="UP001628179"/>
    </source>
</evidence>
<dbReference type="InterPro" id="IPR031127">
    <property type="entry name" value="E3_UB_ligase_RBR"/>
</dbReference>
<evidence type="ECO:0000256" key="8">
    <source>
        <dbReference type="ARBA" id="ARBA00022833"/>
    </source>
</evidence>
<evidence type="ECO:0000256" key="9">
    <source>
        <dbReference type="PROSITE-ProRule" id="PRU00175"/>
    </source>
</evidence>
<evidence type="ECO:0000256" key="6">
    <source>
        <dbReference type="ARBA" id="ARBA00022771"/>
    </source>
</evidence>
<dbReference type="EMBL" id="BAAFSV010000001">
    <property type="protein sequence ID" value="GAB1312319.1"/>
    <property type="molecule type" value="Genomic_DNA"/>
</dbReference>
<dbReference type="SMART" id="SM00647">
    <property type="entry name" value="IBR"/>
    <property type="match status" value="1"/>
</dbReference>
<keyword evidence="13" id="KW-1185">Reference proteome</keyword>
<dbReference type="Gene3D" id="1.20.120.1750">
    <property type="match status" value="1"/>
</dbReference>
<dbReference type="GeneID" id="98173274"/>
<evidence type="ECO:0000256" key="4">
    <source>
        <dbReference type="ARBA" id="ARBA00022723"/>
    </source>
</evidence>
<dbReference type="InterPro" id="IPR001841">
    <property type="entry name" value="Znf_RING"/>
</dbReference>
<reference evidence="12 13" key="1">
    <citation type="submission" date="2024-09" db="EMBL/GenBank/DDBJ databases">
        <title>Itraconazole resistance in Madurella fahalii resulting from another homologue of gene encoding cytochrome P450 14-alpha sterol demethylase (CYP51).</title>
        <authorList>
            <person name="Yoshioka I."/>
            <person name="Fahal A.H."/>
            <person name="Kaneko S."/>
            <person name="Yaguchi T."/>
        </authorList>
    </citation>
    <scope>NUCLEOTIDE SEQUENCE [LARGE SCALE GENOMIC DNA]</scope>
    <source>
        <strain evidence="12 13">IFM 68171</strain>
    </source>
</reference>
<evidence type="ECO:0000259" key="11">
    <source>
        <dbReference type="PROSITE" id="PS51873"/>
    </source>
</evidence>
<feature type="domain" description="RING-type" evidence="11">
    <location>
        <begin position="15"/>
        <end position="207"/>
    </location>
</feature>
<dbReference type="Pfam" id="PF01485">
    <property type="entry name" value="IBR"/>
    <property type="match status" value="1"/>
</dbReference>
<evidence type="ECO:0000259" key="10">
    <source>
        <dbReference type="PROSITE" id="PS50089"/>
    </source>
</evidence>
<keyword evidence="3" id="KW-0808">Transferase</keyword>
<keyword evidence="4" id="KW-0479">Metal-binding</keyword>
<keyword evidence="6 9" id="KW-0863">Zinc-finger</keyword>
<feature type="domain" description="RING-type" evidence="10">
    <location>
        <begin position="19"/>
        <end position="73"/>
    </location>
</feature>
<sequence>MDNEVGTWSFDAWTESHECAVCIETKERTAFPDAPLTSTCKHRPSTCLDCVRSGIRCDLDTKLRSEVACPECESWLTPDVVQRYSDSESWRKYNEFSLRKALEADKNFVWCAGGCGNGQIHDGGHEQPIVKCSSCGSRTCFQHKVPWHTGLSCDDWDHLQISPSQNLAKTDLRIQSYLDLKASEETIKQISKPCPGCGRSIEKNGGW</sequence>
<evidence type="ECO:0000256" key="2">
    <source>
        <dbReference type="ARBA" id="ARBA00012251"/>
    </source>
</evidence>
<keyword evidence="8" id="KW-0862">Zinc</keyword>
<evidence type="ECO:0000256" key="3">
    <source>
        <dbReference type="ARBA" id="ARBA00022679"/>
    </source>
</evidence>
<dbReference type="InterPro" id="IPR013083">
    <property type="entry name" value="Znf_RING/FYVE/PHD"/>
</dbReference>
<comment type="catalytic activity">
    <reaction evidence="1">
        <text>[E2 ubiquitin-conjugating enzyme]-S-ubiquitinyl-L-cysteine + [acceptor protein]-L-lysine = [E2 ubiquitin-conjugating enzyme]-L-cysteine + [acceptor protein]-N(6)-ubiquitinyl-L-lysine.</text>
        <dbReference type="EC" id="2.3.2.31"/>
    </reaction>
</comment>
<evidence type="ECO:0000313" key="12">
    <source>
        <dbReference type="EMBL" id="GAB1312319.1"/>
    </source>
</evidence>
<evidence type="ECO:0000256" key="5">
    <source>
        <dbReference type="ARBA" id="ARBA00022737"/>
    </source>
</evidence>
<keyword evidence="7" id="KW-0833">Ubl conjugation pathway</keyword>